<evidence type="ECO:0008006" key="4">
    <source>
        <dbReference type="Google" id="ProtNLM"/>
    </source>
</evidence>
<evidence type="ECO:0000256" key="1">
    <source>
        <dbReference type="SAM" id="SignalP"/>
    </source>
</evidence>
<dbReference type="InterPro" id="IPR019853">
    <property type="entry name" value="GldB-like"/>
</dbReference>
<dbReference type="Pfam" id="PF25594">
    <property type="entry name" value="GldB_lipo"/>
    <property type="match status" value="1"/>
</dbReference>
<evidence type="ECO:0000313" key="2">
    <source>
        <dbReference type="EMBL" id="KGF44145.1"/>
    </source>
</evidence>
<evidence type="ECO:0000313" key="3">
    <source>
        <dbReference type="Proteomes" id="UP000029525"/>
    </source>
</evidence>
<keyword evidence="1" id="KW-0732">Signal</keyword>
<proteinExistence type="predicted"/>
<dbReference type="RefSeq" id="WP_036867567.1">
    <property type="nucleotide sequence ID" value="NZ_JRNQ01000049.1"/>
</dbReference>
<organism evidence="2 3">
    <name type="scientific">Prevotella bivia DNF00320</name>
    <dbReference type="NCBI Taxonomy" id="1401068"/>
    <lineage>
        <taxon>Bacteria</taxon>
        <taxon>Pseudomonadati</taxon>
        <taxon>Bacteroidota</taxon>
        <taxon>Bacteroidia</taxon>
        <taxon>Bacteroidales</taxon>
        <taxon>Prevotellaceae</taxon>
        <taxon>Prevotella</taxon>
    </lineage>
</organism>
<dbReference type="Proteomes" id="UP000029525">
    <property type="component" value="Unassembled WGS sequence"/>
</dbReference>
<dbReference type="AlphaFoldDB" id="A0A096AB26"/>
<comment type="caution">
    <text evidence="2">The sequence shown here is derived from an EMBL/GenBank/DDBJ whole genome shotgun (WGS) entry which is preliminary data.</text>
</comment>
<reference evidence="2 3" key="1">
    <citation type="submission" date="2014-07" db="EMBL/GenBank/DDBJ databases">
        <authorList>
            <person name="McCorrison J."/>
            <person name="Sanka R."/>
            <person name="Torralba M."/>
            <person name="Gillis M."/>
            <person name="Haft D.H."/>
            <person name="Methe B."/>
            <person name="Sutton G."/>
            <person name="Nelson K.E."/>
        </authorList>
    </citation>
    <scope>NUCLEOTIDE SEQUENCE [LARGE SCALE GENOMIC DNA]</scope>
    <source>
        <strain evidence="2 3">DNF00320</strain>
    </source>
</reference>
<accession>A0A096AB26</accession>
<gene>
    <name evidence="2" type="ORF">HMPREF0647_07860</name>
</gene>
<dbReference type="EMBL" id="JRNQ01000049">
    <property type="protein sequence ID" value="KGF44145.1"/>
    <property type="molecule type" value="Genomic_DNA"/>
</dbReference>
<name>A0A096AB26_9BACT</name>
<feature type="signal peptide" evidence="1">
    <location>
        <begin position="1"/>
        <end position="23"/>
    </location>
</feature>
<sequence length="268" mass="31594">MKKIYFILLLSLLVCVGCQFKWTDDNKSDDQLIKIERFDRLEYRYLTVGDYSALQQMSTEFPFETRTLIEKVLKIGQITDPDINSKFLKFYQDTTLQTIISSVQSKYSNINDIQKELSIAFARLEQQIPNLQIPKVYTQISALDQSIVAGDGKIGISLDKYLGEDYPIYNKYYIKQQRKQMTRDNIIPDCLMFYLMSLYPLRNYDFRPQFERDIHMAKIQWVANKAMSNNYYKGKYVDMVSKFMKINPNIKFEELLESTDFSGFANLN</sequence>
<dbReference type="OrthoDB" id="976022at2"/>
<protein>
    <recommendedName>
        <fullName evidence="4">Gliding motility protein GldB</fullName>
    </recommendedName>
</protein>
<feature type="chain" id="PRO_5001916846" description="Gliding motility protein GldB" evidence="1">
    <location>
        <begin position="24"/>
        <end position="268"/>
    </location>
</feature>